<evidence type="ECO:0000256" key="3">
    <source>
        <dbReference type="PROSITE-ProRule" id="PRU00464"/>
    </source>
</evidence>
<evidence type="ECO:0000313" key="6">
    <source>
        <dbReference type="Proteomes" id="UP000177521"/>
    </source>
</evidence>
<dbReference type="GO" id="GO:0009117">
    <property type="term" value="P:nucleotide metabolic process"/>
    <property type="evidence" value="ECO:0007669"/>
    <property type="project" value="TreeGrafter"/>
</dbReference>
<dbReference type="PROSITE" id="PS51084">
    <property type="entry name" value="HIT_2"/>
    <property type="match status" value="1"/>
</dbReference>
<dbReference type="Proteomes" id="UP000177521">
    <property type="component" value="Unassembled WGS sequence"/>
</dbReference>
<accession>A0A1F4XMY7</accession>
<dbReference type="GO" id="GO:0003824">
    <property type="term" value="F:catalytic activity"/>
    <property type="evidence" value="ECO:0007669"/>
    <property type="project" value="InterPro"/>
</dbReference>
<feature type="short sequence motif" description="Histidine triad motif" evidence="2 3">
    <location>
        <begin position="95"/>
        <end position="99"/>
    </location>
</feature>
<dbReference type="PANTHER" id="PTHR46648:SF1">
    <property type="entry name" value="ADENOSINE 5'-MONOPHOSPHORAMIDASE HNT1"/>
    <property type="match status" value="1"/>
</dbReference>
<evidence type="ECO:0000256" key="1">
    <source>
        <dbReference type="PIRSR" id="PIRSR601310-1"/>
    </source>
</evidence>
<reference evidence="5 6" key="1">
    <citation type="journal article" date="2016" name="Nat. Commun.">
        <title>Thousands of microbial genomes shed light on interconnected biogeochemical processes in an aquifer system.</title>
        <authorList>
            <person name="Anantharaman K."/>
            <person name="Brown C.T."/>
            <person name="Hug L.A."/>
            <person name="Sharon I."/>
            <person name="Castelle C.J."/>
            <person name="Probst A.J."/>
            <person name="Thomas B.C."/>
            <person name="Singh A."/>
            <person name="Wilkins M.J."/>
            <person name="Karaoz U."/>
            <person name="Brodie E.L."/>
            <person name="Williams K.H."/>
            <person name="Hubbard S.S."/>
            <person name="Banfield J.F."/>
        </authorList>
    </citation>
    <scope>NUCLEOTIDE SEQUENCE [LARGE SCALE GENOMIC DNA]</scope>
</reference>
<name>A0A1F4XMY7_9BACT</name>
<feature type="active site" description="Tele-AMP-histidine intermediate" evidence="1">
    <location>
        <position position="97"/>
    </location>
</feature>
<organism evidence="5 6">
    <name type="scientific">Candidatus Abawacabacteria bacterium RIFCSPHIGHO2_01_FULL_46_8</name>
    <dbReference type="NCBI Taxonomy" id="1817815"/>
    <lineage>
        <taxon>Bacteria</taxon>
        <taxon>Candidatus Abawacaibacteriota</taxon>
    </lineage>
</organism>
<protein>
    <recommendedName>
        <fullName evidence="4">HIT domain-containing protein</fullName>
    </recommendedName>
</protein>
<feature type="domain" description="HIT" evidence="4">
    <location>
        <begin position="5"/>
        <end position="111"/>
    </location>
</feature>
<dbReference type="EMBL" id="MEWS01000003">
    <property type="protein sequence ID" value="OGC83000.1"/>
    <property type="molecule type" value="Genomic_DNA"/>
</dbReference>
<dbReference type="AlphaFoldDB" id="A0A1F4XMY7"/>
<dbReference type="InterPro" id="IPR001310">
    <property type="entry name" value="Histidine_triad_HIT"/>
</dbReference>
<dbReference type="InterPro" id="IPR036265">
    <property type="entry name" value="HIT-like_sf"/>
</dbReference>
<comment type="caution">
    <text evidence="5">The sequence shown here is derived from an EMBL/GenBank/DDBJ whole genome shotgun (WGS) entry which is preliminary data.</text>
</comment>
<dbReference type="SUPFAM" id="SSF54197">
    <property type="entry name" value="HIT-like"/>
    <property type="match status" value="1"/>
</dbReference>
<evidence type="ECO:0000313" key="5">
    <source>
        <dbReference type="EMBL" id="OGC83000.1"/>
    </source>
</evidence>
<dbReference type="InterPro" id="IPR011146">
    <property type="entry name" value="HIT-like"/>
</dbReference>
<dbReference type="Gene3D" id="3.30.428.10">
    <property type="entry name" value="HIT-like"/>
    <property type="match status" value="1"/>
</dbReference>
<sequence length="139" mass="15661">MKECVFCQIAKHEAPARIIHEDELVIAVLDIDPISDGHTIIIPKKNIPDIHSLDSDTGKRVMEVAKMLAGAIEKEFSFDGSMIMEVNGVFQDVPHFHLHVFGRNKSNDIKFSYPENTNSDQDNLAKNAKRLTNRMCAKN</sequence>
<dbReference type="PANTHER" id="PTHR46648">
    <property type="entry name" value="HIT FAMILY PROTEIN 1"/>
    <property type="match status" value="1"/>
</dbReference>
<dbReference type="PRINTS" id="PR00332">
    <property type="entry name" value="HISTRIAD"/>
</dbReference>
<evidence type="ECO:0000256" key="2">
    <source>
        <dbReference type="PIRSR" id="PIRSR601310-3"/>
    </source>
</evidence>
<gene>
    <name evidence="5" type="ORF">A2788_00515</name>
</gene>
<evidence type="ECO:0000259" key="4">
    <source>
        <dbReference type="PROSITE" id="PS51084"/>
    </source>
</evidence>
<proteinExistence type="predicted"/>
<dbReference type="Pfam" id="PF01230">
    <property type="entry name" value="HIT"/>
    <property type="match status" value="1"/>
</dbReference>